<dbReference type="RefSeq" id="WP_250754754.1">
    <property type="nucleotide sequence ID" value="NZ_CP098401.1"/>
</dbReference>
<dbReference type="Pfam" id="PF00702">
    <property type="entry name" value="Hydrolase"/>
    <property type="match status" value="1"/>
</dbReference>
<dbReference type="SUPFAM" id="SSF56784">
    <property type="entry name" value="HAD-like"/>
    <property type="match status" value="1"/>
</dbReference>
<dbReference type="PANTHER" id="PTHR43434:SF1">
    <property type="entry name" value="PHOSPHOGLYCOLATE PHOSPHATASE"/>
    <property type="match status" value="1"/>
</dbReference>
<feature type="binding site" evidence="10">
    <location>
        <position position="12"/>
    </location>
    <ligand>
        <name>Mg(2+)</name>
        <dbReference type="ChEBI" id="CHEBI:18420"/>
    </ligand>
</feature>
<evidence type="ECO:0000256" key="2">
    <source>
        <dbReference type="ARBA" id="ARBA00001946"/>
    </source>
</evidence>
<evidence type="ECO:0000313" key="11">
    <source>
        <dbReference type="EMBL" id="URW76940.1"/>
    </source>
</evidence>
<evidence type="ECO:0000313" key="12">
    <source>
        <dbReference type="Proteomes" id="UP001055580"/>
    </source>
</evidence>
<dbReference type="Gene3D" id="1.10.150.240">
    <property type="entry name" value="Putative phosphatase, domain 2"/>
    <property type="match status" value="1"/>
</dbReference>
<keyword evidence="9 10" id="KW-0119">Carbohydrate metabolism</keyword>
<dbReference type="Proteomes" id="UP001055580">
    <property type="component" value="Chromosome"/>
</dbReference>
<dbReference type="Gene3D" id="3.40.50.1000">
    <property type="entry name" value="HAD superfamily/HAD-like"/>
    <property type="match status" value="1"/>
</dbReference>
<accession>A0ABY4TX11</accession>
<dbReference type="InterPro" id="IPR037512">
    <property type="entry name" value="PGPase_prok"/>
</dbReference>
<organism evidence="11 12">
    <name type="scientific">Sphingomonas donggukensis</name>
    <dbReference type="NCBI Taxonomy" id="2949093"/>
    <lineage>
        <taxon>Bacteria</taxon>
        <taxon>Pseudomonadati</taxon>
        <taxon>Pseudomonadota</taxon>
        <taxon>Alphaproteobacteria</taxon>
        <taxon>Sphingomonadales</taxon>
        <taxon>Sphingomonadaceae</taxon>
        <taxon>Sphingomonas</taxon>
    </lineage>
</organism>
<gene>
    <name evidence="11" type="ORF">M9980_07035</name>
</gene>
<feature type="binding site" evidence="10">
    <location>
        <position position="173"/>
    </location>
    <ligand>
        <name>Mg(2+)</name>
        <dbReference type="ChEBI" id="CHEBI:18420"/>
    </ligand>
</feature>
<evidence type="ECO:0000256" key="8">
    <source>
        <dbReference type="ARBA" id="ARBA00022842"/>
    </source>
</evidence>
<dbReference type="PANTHER" id="PTHR43434">
    <property type="entry name" value="PHOSPHOGLYCOLATE PHOSPHATASE"/>
    <property type="match status" value="1"/>
</dbReference>
<keyword evidence="8 10" id="KW-0460">Magnesium</keyword>
<evidence type="ECO:0000256" key="9">
    <source>
        <dbReference type="ARBA" id="ARBA00023277"/>
    </source>
</evidence>
<dbReference type="HAMAP" id="MF_00495">
    <property type="entry name" value="GPH_hydrolase_bact"/>
    <property type="match status" value="1"/>
</dbReference>
<dbReference type="SFLD" id="SFLDS00003">
    <property type="entry name" value="Haloacid_Dehalogenase"/>
    <property type="match status" value="1"/>
</dbReference>
<name>A0ABY4TX11_9SPHN</name>
<dbReference type="GO" id="GO:0016787">
    <property type="term" value="F:hydrolase activity"/>
    <property type="evidence" value="ECO:0007669"/>
    <property type="project" value="UniProtKB-KW"/>
</dbReference>
<evidence type="ECO:0000256" key="4">
    <source>
        <dbReference type="ARBA" id="ARBA00006171"/>
    </source>
</evidence>
<dbReference type="EC" id="3.1.3.18" evidence="5 10"/>
<keyword evidence="7 10" id="KW-0378">Hydrolase</keyword>
<dbReference type="SFLD" id="SFLDG01129">
    <property type="entry name" value="C1.5:_HAD__Beta-PGM__Phosphata"/>
    <property type="match status" value="1"/>
</dbReference>
<comment type="cofactor">
    <cofactor evidence="2 10">
        <name>Mg(2+)</name>
        <dbReference type="ChEBI" id="CHEBI:18420"/>
    </cofactor>
</comment>
<comment type="catalytic activity">
    <reaction evidence="1 10">
        <text>2-phosphoglycolate + H2O = glycolate + phosphate</text>
        <dbReference type="Rhea" id="RHEA:14369"/>
        <dbReference type="ChEBI" id="CHEBI:15377"/>
        <dbReference type="ChEBI" id="CHEBI:29805"/>
        <dbReference type="ChEBI" id="CHEBI:43474"/>
        <dbReference type="ChEBI" id="CHEBI:58033"/>
        <dbReference type="EC" id="3.1.3.18"/>
    </reaction>
</comment>
<sequence>MTAKPFDIVGFDLDGTLVDTSGDLTAAVNVALAAAGRAPLSADEVRPMIGGGAKHMLRLTLDATGGCDEADFRRYYKMLLASYEASISVHSQPFPGAVDALDRLAGLGVTVAVVTNKFESFAVKLLDDLGLSERFACVIGGDTLGPGNAKPSPAPLREMIERCGGGSAAFVGDSIYDMMAARNAGVPAIAVSFGFLTGPVEDLGADAVIDDYGALMPTLDRLSATWSTGAARA</sequence>
<reference evidence="11" key="1">
    <citation type="submission" date="2022-05" db="EMBL/GenBank/DDBJ databases">
        <title>Sphingomonas sp. strain RMG20 Genome sequencing and assembly.</title>
        <authorList>
            <person name="Kim I."/>
        </authorList>
    </citation>
    <scope>NUCLEOTIDE SEQUENCE</scope>
    <source>
        <strain evidence="11">RMG20</strain>
    </source>
</reference>
<dbReference type="InterPro" id="IPR023198">
    <property type="entry name" value="PGP-like_dom2"/>
</dbReference>
<dbReference type="NCBIfam" id="TIGR01549">
    <property type="entry name" value="HAD-SF-IA-v1"/>
    <property type="match status" value="1"/>
</dbReference>
<evidence type="ECO:0000256" key="1">
    <source>
        <dbReference type="ARBA" id="ARBA00000830"/>
    </source>
</evidence>
<protein>
    <recommendedName>
        <fullName evidence="5 10">Phosphoglycolate phosphatase</fullName>
        <shortName evidence="10">PGP</shortName>
        <shortName evidence="10">PGPase</shortName>
        <ecNumber evidence="5 10">3.1.3.18</ecNumber>
    </recommendedName>
</protein>
<dbReference type="InterPro" id="IPR036412">
    <property type="entry name" value="HAD-like_sf"/>
</dbReference>
<comment type="pathway">
    <text evidence="3 10">Organic acid metabolism; glycolate biosynthesis; glycolate from 2-phosphoglycolate: step 1/1.</text>
</comment>
<keyword evidence="12" id="KW-1185">Reference proteome</keyword>
<dbReference type="EMBL" id="CP098401">
    <property type="protein sequence ID" value="URW76940.1"/>
    <property type="molecule type" value="Genomic_DNA"/>
</dbReference>
<dbReference type="InterPro" id="IPR023214">
    <property type="entry name" value="HAD_sf"/>
</dbReference>
<evidence type="ECO:0000256" key="10">
    <source>
        <dbReference type="HAMAP-Rule" id="MF_00495"/>
    </source>
</evidence>
<comment type="similarity">
    <text evidence="4 10">Belongs to the HAD-like hydrolase superfamily. CbbY/CbbZ/Gph/YieH family.</text>
</comment>
<feature type="active site" description="Nucleophile" evidence="10">
    <location>
        <position position="12"/>
    </location>
</feature>
<evidence type="ECO:0000256" key="6">
    <source>
        <dbReference type="ARBA" id="ARBA00022723"/>
    </source>
</evidence>
<comment type="function">
    <text evidence="10">Specifically catalyzes the dephosphorylation of 2-phosphoglycolate. Is involved in the dissimilation of the intracellular 2-phosphoglycolate formed during the DNA repair of 3'-phosphoglycolate ends, a major class of DNA lesions induced by oxidative stress.</text>
</comment>
<evidence type="ECO:0000256" key="5">
    <source>
        <dbReference type="ARBA" id="ARBA00013078"/>
    </source>
</evidence>
<feature type="binding site" evidence="10">
    <location>
        <position position="14"/>
    </location>
    <ligand>
        <name>Mg(2+)</name>
        <dbReference type="ChEBI" id="CHEBI:18420"/>
    </ligand>
</feature>
<proteinExistence type="inferred from homology"/>
<dbReference type="InterPro" id="IPR050155">
    <property type="entry name" value="HAD-like_hydrolase_sf"/>
</dbReference>
<keyword evidence="6 10" id="KW-0479">Metal-binding</keyword>
<evidence type="ECO:0000256" key="3">
    <source>
        <dbReference type="ARBA" id="ARBA00004818"/>
    </source>
</evidence>
<evidence type="ECO:0000256" key="7">
    <source>
        <dbReference type="ARBA" id="ARBA00022801"/>
    </source>
</evidence>
<dbReference type="InterPro" id="IPR006439">
    <property type="entry name" value="HAD-SF_hydro_IA"/>
</dbReference>